<dbReference type="EMBL" id="RYZR01000006">
    <property type="protein sequence ID" value="RUL63166.1"/>
    <property type="molecule type" value="Genomic_DNA"/>
</dbReference>
<evidence type="ECO:0000313" key="2">
    <source>
        <dbReference type="EMBL" id="RUL63166.1"/>
    </source>
</evidence>
<feature type="transmembrane region" description="Helical" evidence="1">
    <location>
        <begin position="163"/>
        <end position="180"/>
    </location>
</feature>
<dbReference type="InterPro" id="IPR009339">
    <property type="entry name" value="DUF998"/>
</dbReference>
<gene>
    <name evidence="2" type="ORF">EKH79_12205</name>
</gene>
<feature type="transmembrane region" description="Helical" evidence="1">
    <location>
        <begin position="80"/>
        <end position="99"/>
    </location>
</feature>
<comment type="caution">
    <text evidence="2">The sequence shown here is derived from an EMBL/GenBank/DDBJ whole genome shotgun (WGS) entry which is preliminary data.</text>
</comment>
<organism evidence="2 3">
    <name type="scientific">Dyella dinghuensis</name>
    <dbReference type="NCBI Taxonomy" id="1920169"/>
    <lineage>
        <taxon>Bacteria</taxon>
        <taxon>Pseudomonadati</taxon>
        <taxon>Pseudomonadota</taxon>
        <taxon>Gammaproteobacteria</taxon>
        <taxon>Lysobacterales</taxon>
        <taxon>Rhodanobacteraceae</taxon>
        <taxon>Dyella</taxon>
    </lineage>
</organism>
<dbReference type="Pfam" id="PF06197">
    <property type="entry name" value="DUF998"/>
    <property type="match status" value="1"/>
</dbReference>
<reference evidence="2 3" key="1">
    <citation type="submission" date="2018-12" db="EMBL/GenBank/DDBJ databases">
        <title>Dyella dinghuensis sp. nov. DHOA06 and Dyella choica sp. nov. 4M-K27, isolated from forest soil.</title>
        <authorList>
            <person name="Qiu L.-H."/>
            <person name="Gao Z.-H."/>
        </authorList>
    </citation>
    <scope>NUCLEOTIDE SEQUENCE [LARGE SCALE GENOMIC DNA]</scope>
    <source>
        <strain evidence="2 3">DHOA06</strain>
    </source>
</reference>
<dbReference type="Proteomes" id="UP000267077">
    <property type="component" value="Unassembled WGS sequence"/>
</dbReference>
<keyword evidence="1" id="KW-1133">Transmembrane helix</keyword>
<proteinExistence type="predicted"/>
<dbReference type="AlphaFoldDB" id="A0A3S0QWJ7"/>
<evidence type="ECO:0000256" key="1">
    <source>
        <dbReference type="SAM" id="Phobius"/>
    </source>
</evidence>
<protein>
    <submittedName>
        <fullName evidence="2">DUF998 domain-containing protein</fullName>
    </submittedName>
</protein>
<keyword evidence="1" id="KW-0472">Membrane</keyword>
<sequence length="198" mass="21361">MFMRQLLLRQGMVLPLLGMLIPMMAGLFAPGYSSIQQHMSELELLSPEISLACRLGAIISGLSIVGFAVAVILSPRPRMPFTAVTAAIFGLSMVSNGIFTMGSPLHGMYAIGLSIIVVPAFFAAELNRKNHVSLIASCLALIYMWALMTGMDPKPIHGLTQRIATIPMFGWFNYASFILIREQTSRVSVGGALNSAKA</sequence>
<keyword evidence="3" id="KW-1185">Reference proteome</keyword>
<keyword evidence="1" id="KW-0812">Transmembrane</keyword>
<feature type="transmembrane region" description="Helical" evidence="1">
    <location>
        <begin position="105"/>
        <end position="124"/>
    </location>
</feature>
<feature type="transmembrane region" description="Helical" evidence="1">
    <location>
        <begin position="12"/>
        <end position="29"/>
    </location>
</feature>
<evidence type="ECO:0000313" key="3">
    <source>
        <dbReference type="Proteomes" id="UP000267077"/>
    </source>
</evidence>
<feature type="transmembrane region" description="Helical" evidence="1">
    <location>
        <begin position="49"/>
        <end position="73"/>
    </location>
</feature>
<name>A0A3S0QWJ7_9GAMM</name>
<feature type="transmembrane region" description="Helical" evidence="1">
    <location>
        <begin position="131"/>
        <end position="151"/>
    </location>
</feature>
<accession>A0A3S0QWJ7</accession>